<evidence type="ECO:0000256" key="4">
    <source>
        <dbReference type="ARBA" id="ARBA00022737"/>
    </source>
</evidence>
<dbReference type="InterPro" id="IPR000742">
    <property type="entry name" value="EGF"/>
</dbReference>
<evidence type="ECO:0000256" key="5">
    <source>
        <dbReference type="ARBA" id="ARBA00023157"/>
    </source>
</evidence>
<keyword evidence="2 6" id="KW-0245">EGF-like domain</keyword>
<evidence type="ECO:0000256" key="8">
    <source>
        <dbReference type="SAM" id="SignalP"/>
    </source>
</evidence>
<evidence type="ECO:0000259" key="9">
    <source>
        <dbReference type="PROSITE" id="PS50026"/>
    </source>
</evidence>
<dbReference type="InterPro" id="IPR024731">
    <property type="entry name" value="NELL2-like_EGF"/>
</dbReference>
<keyword evidence="4" id="KW-0677">Repeat</keyword>
<keyword evidence="3 8" id="KW-0732">Signal</keyword>
<dbReference type="PROSITE" id="PS50026">
    <property type="entry name" value="EGF_3"/>
    <property type="match status" value="1"/>
</dbReference>
<dbReference type="EMBL" id="JAUHHV010000008">
    <property type="protein sequence ID" value="KAK1416328.1"/>
    <property type="molecule type" value="Genomic_DNA"/>
</dbReference>
<dbReference type="InterPro" id="IPR018097">
    <property type="entry name" value="EGF_Ca-bd_CS"/>
</dbReference>
<evidence type="ECO:0000313" key="10">
    <source>
        <dbReference type="EMBL" id="KAK1416328.1"/>
    </source>
</evidence>
<dbReference type="GO" id="GO:0030247">
    <property type="term" value="F:polysaccharide binding"/>
    <property type="evidence" value="ECO:0007669"/>
    <property type="project" value="InterPro"/>
</dbReference>
<dbReference type="Gene3D" id="2.10.25.10">
    <property type="entry name" value="Laminin"/>
    <property type="match status" value="1"/>
</dbReference>
<dbReference type="PROSITE" id="PS01187">
    <property type="entry name" value="EGF_CA"/>
    <property type="match status" value="1"/>
</dbReference>
<dbReference type="Proteomes" id="UP001229421">
    <property type="component" value="Unassembled WGS sequence"/>
</dbReference>
<keyword evidence="7" id="KW-0472">Membrane</keyword>
<evidence type="ECO:0000256" key="6">
    <source>
        <dbReference type="PROSITE-ProRule" id="PRU00076"/>
    </source>
</evidence>
<sequence>MHYLKILLAITALVLASAQEVPPTACETSCGNVSITFPFGSGEGCYYSPDFLVTCNRSSGEPIPYFGPSTGNIVISNMSTTKSEVEIMMFVGRDCYNSSGRVRRNAPYLRLRNVRISAKNKFVAIGCDTYAYFRGRRGGELDGTGCISTCGRNSLLTNGSCSGVGCCEVSVPEGLRTFNMTLRSFDDHANITDFNPCSYAFFVEQGKFNFSTTNLLDFASVQRMPMLLDWAIGNLTCDVAKDMDGFLCKGNSNCDKDYEGSGYRCRCLDGYEGNPYVENDCKNINECERGNHDCEHDDRCVDTDGSYMCTCPKGYSGDGRRDGTGCISDQSTLIKIVIGVSSSAIFLLVFVTWLYLILKKRKLVMLKEKFFKQNGGIMLQQRISGDEASRDQARVFTIEELKKATNNYDESKIIEGRLFQVLDERLQLHDVPSEIIQVSRLAERCLRVKGDERPTMKEVAMELQGISTSMVNKHPWVQSGTNENEEGHLLKELTNDDYESINGVNASSSTFDSMIKQAMLPIPSGR</sequence>
<dbReference type="Gene3D" id="1.10.510.10">
    <property type="entry name" value="Transferase(Phosphotransferase) domain 1"/>
    <property type="match status" value="1"/>
</dbReference>
<dbReference type="Pfam" id="PF12947">
    <property type="entry name" value="EGF_3"/>
    <property type="match status" value="1"/>
</dbReference>
<dbReference type="InterPro" id="IPR001881">
    <property type="entry name" value="EGF-like_Ca-bd_dom"/>
</dbReference>
<organism evidence="10 11">
    <name type="scientific">Tagetes erecta</name>
    <name type="common">African marigold</name>
    <dbReference type="NCBI Taxonomy" id="13708"/>
    <lineage>
        <taxon>Eukaryota</taxon>
        <taxon>Viridiplantae</taxon>
        <taxon>Streptophyta</taxon>
        <taxon>Embryophyta</taxon>
        <taxon>Tracheophyta</taxon>
        <taxon>Spermatophyta</taxon>
        <taxon>Magnoliopsida</taxon>
        <taxon>eudicotyledons</taxon>
        <taxon>Gunneridae</taxon>
        <taxon>Pentapetalae</taxon>
        <taxon>asterids</taxon>
        <taxon>campanulids</taxon>
        <taxon>Asterales</taxon>
        <taxon>Asteraceae</taxon>
        <taxon>Asteroideae</taxon>
        <taxon>Heliantheae alliance</taxon>
        <taxon>Tageteae</taxon>
        <taxon>Tagetes</taxon>
    </lineage>
</organism>
<feature type="chain" id="PRO_5042117576" description="EGF-like domain-containing protein" evidence="8">
    <location>
        <begin position="19"/>
        <end position="526"/>
    </location>
</feature>
<dbReference type="PANTHER" id="PTHR33491">
    <property type="entry name" value="OSJNBA0016N04.9 PROTEIN"/>
    <property type="match status" value="1"/>
</dbReference>
<dbReference type="SUPFAM" id="SSF57196">
    <property type="entry name" value="EGF/Laminin"/>
    <property type="match status" value="1"/>
</dbReference>
<name>A0AAD8NPX9_TARER</name>
<dbReference type="AlphaFoldDB" id="A0AAD8NPX9"/>
<comment type="caution">
    <text evidence="6">Lacks conserved residue(s) required for the propagation of feature annotation.</text>
</comment>
<comment type="subcellular location">
    <subcellularLocation>
        <location evidence="1">Membrane</location>
        <topology evidence="1">Single-pass membrane protein</topology>
    </subcellularLocation>
</comment>
<accession>A0AAD8NPX9</accession>
<dbReference type="Pfam" id="PF13947">
    <property type="entry name" value="GUB_WAK_bind"/>
    <property type="match status" value="1"/>
</dbReference>
<protein>
    <recommendedName>
        <fullName evidence="9">EGF-like domain-containing protein</fullName>
    </recommendedName>
</protein>
<keyword evidence="11" id="KW-1185">Reference proteome</keyword>
<dbReference type="SMART" id="SM00181">
    <property type="entry name" value="EGF"/>
    <property type="match status" value="2"/>
</dbReference>
<feature type="domain" description="EGF-like" evidence="9">
    <location>
        <begin position="283"/>
        <end position="318"/>
    </location>
</feature>
<dbReference type="GO" id="GO:0016020">
    <property type="term" value="C:membrane"/>
    <property type="evidence" value="ECO:0007669"/>
    <property type="project" value="UniProtKB-SubCell"/>
</dbReference>
<keyword evidence="7" id="KW-0812">Transmembrane</keyword>
<comment type="caution">
    <text evidence="10">The sequence shown here is derived from an EMBL/GenBank/DDBJ whole genome shotgun (WGS) entry which is preliminary data.</text>
</comment>
<evidence type="ECO:0000256" key="7">
    <source>
        <dbReference type="SAM" id="Phobius"/>
    </source>
</evidence>
<dbReference type="GO" id="GO:0005509">
    <property type="term" value="F:calcium ion binding"/>
    <property type="evidence" value="ECO:0007669"/>
    <property type="project" value="InterPro"/>
</dbReference>
<keyword evidence="7" id="KW-1133">Transmembrane helix</keyword>
<evidence type="ECO:0000256" key="1">
    <source>
        <dbReference type="ARBA" id="ARBA00004167"/>
    </source>
</evidence>
<keyword evidence="5" id="KW-1015">Disulfide bond</keyword>
<reference evidence="10" key="1">
    <citation type="journal article" date="2023" name="bioRxiv">
        <title>Improved chromosome-level genome assembly for marigold (Tagetes erecta).</title>
        <authorList>
            <person name="Jiang F."/>
            <person name="Yuan L."/>
            <person name="Wang S."/>
            <person name="Wang H."/>
            <person name="Xu D."/>
            <person name="Wang A."/>
            <person name="Fan W."/>
        </authorList>
    </citation>
    <scope>NUCLEOTIDE SEQUENCE</scope>
    <source>
        <strain evidence="10">WSJ</strain>
        <tissue evidence="10">Leaf</tissue>
    </source>
</reference>
<dbReference type="CDD" id="cd00054">
    <property type="entry name" value="EGF_CA"/>
    <property type="match status" value="1"/>
</dbReference>
<feature type="signal peptide" evidence="8">
    <location>
        <begin position="1"/>
        <end position="18"/>
    </location>
</feature>
<feature type="transmembrane region" description="Helical" evidence="7">
    <location>
        <begin position="336"/>
        <end position="358"/>
    </location>
</feature>
<gene>
    <name evidence="10" type="ORF">QVD17_32117</name>
</gene>
<dbReference type="InterPro" id="IPR000152">
    <property type="entry name" value="EGF-type_Asp/Asn_hydroxyl_site"/>
</dbReference>
<dbReference type="PROSITE" id="PS00010">
    <property type="entry name" value="ASX_HYDROXYL"/>
    <property type="match status" value="1"/>
</dbReference>
<dbReference type="FunFam" id="2.10.25.10:FF:000038">
    <property type="entry name" value="Fibrillin 2"/>
    <property type="match status" value="1"/>
</dbReference>
<dbReference type="InterPro" id="IPR025287">
    <property type="entry name" value="WAK_GUB"/>
</dbReference>
<proteinExistence type="predicted"/>
<evidence type="ECO:0000256" key="3">
    <source>
        <dbReference type="ARBA" id="ARBA00022729"/>
    </source>
</evidence>
<evidence type="ECO:0000313" key="11">
    <source>
        <dbReference type="Proteomes" id="UP001229421"/>
    </source>
</evidence>
<evidence type="ECO:0000256" key="2">
    <source>
        <dbReference type="ARBA" id="ARBA00022536"/>
    </source>
</evidence>
<dbReference type="SMART" id="SM00179">
    <property type="entry name" value="EGF_CA"/>
    <property type="match status" value="1"/>
</dbReference>